<dbReference type="Gene3D" id="1.10.287.1080">
    <property type="entry name" value="MazG-like"/>
    <property type="match status" value="1"/>
</dbReference>
<dbReference type="InterPro" id="IPR004518">
    <property type="entry name" value="MazG-like_dom"/>
</dbReference>
<feature type="domain" description="NTP pyrophosphohydrolase MazG-like" evidence="2">
    <location>
        <begin position="38"/>
        <end position="113"/>
    </location>
</feature>
<name>A0A7J5B611_9MICO</name>
<dbReference type="Proteomes" id="UP000490386">
    <property type="component" value="Unassembled WGS sequence"/>
</dbReference>
<dbReference type="OrthoDB" id="9808939at2"/>
<dbReference type="GO" id="GO:0047429">
    <property type="term" value="F:nucleoside triphosphate diphosphatase activity"/>
    <property type="evidence" value="ECO:0007669"/>
    <property type="project" value="TreeGrafter"/>
</dbReference>
<dbReference type="InterPro" id="IPR011551">
    <property type="entry name" value="NTP_PyrPHydrolase_MazG"/>
</dbReference>
<evidence type="ECO:0000313" key="3">
    <source>
        <dbReference type="EMBL" id="KAB1639592.1"/>
    </source>
</evidence>
<dbReference type="GO" id="GO:0046047">
    <property type="term" value="P:TTP catabolic process"/>
    <property type="evidence" value="ECO:0007669"/>
    <property type="project" value="TreeGrafter"/>
</dbReference>
<reference evidence="3 4" key="1">
    <citation type="submission" date="2019-09" db="EMBL/GenBank/DDBJ databases">
        <title>Phylogeny of genus Pseudoclavibacter and closely related genus.</title>
        <authorList>
            <person name="Li Y."/>
        </authorList>
    </citation>
    <scope>NUCLEOTIDE SEQUENCE [LARGE SCALE GENOMIC DNA]</scope>
    <source>
        <strain evidence="3 4">THG-MD12</strain>
    </source>
</reference>
<sequence>MADAGERSGRREHPELLRLLEVVEAFRGEGGCAWYEEQTHATLVKYLTEETAELVEALEDDDPTDIREELGDVLFQVLFHSDIASTRGSGAFTLEDVAREQADKLVRRNPHVFGPTPTRDIDEIIRLWQEAKAVEKRDRTSVLDGVPRDMSALALAQKLLGKERQVAAAVSPAVAADTASVSTTLDSGWESHLGMGNKPSGSEKAIPKPGVEGVATGDVDSGWESHLGMGNKPSGSEKAIPKPGVEGVATGDVDSGWGNHLGMGNKPSGSEEAIPKPGVEEVAAGDVVSGWENHLGMENKPSGSEKAIPKPGAGQVRSEGGRAGAGPADREESDAELELGRTLLALVRDADARGLDAERAMRLANRELERRIRSAETPPA</sequence>
<proteinExistence type="predicted"/>
<dbReference type="GO" id="GO:0006203">
    <property type="term" value="P:dGTP catabolic process"/>
    <property type="evidence" value="ECO:0007669"/>
    <property type="project" value="TreeGrafter"/>
</dbReference>
<dbReference type="GO" id="GO:0046076">
    <property type="term" value="P:dTTP catabolic process"/>
    <property type="evidence" value="ECO:0007669"/>
    <property type="project" value="TreeGrafter"/>
</dbReference>
<evidence type="ECO:0000256" key="1">
    <source>
        <dbReference type="SAM" id="MobiDB-lite"/>
    </source>
</evidence>
<dbReference type="AlphaFoldDB" id="A0A7J5B611"/>
<feature type="region of interest" description="Disordered" evidence="1">
    <location>
        <begin position="291"/>
        <end position="336"/>
    </location>
</feature>
<comment type="caution">
    <text evidence="3">The sequence shown here is derived from an EMBL/GenBank/DDBJ whole genome shotgun (WGS) entry which is preliminary data.</text>
</comment>
<dbReference type="PANTHER" id="PTHR30522">
    <property type="entry name" value="NUCLEOSIDE TRIPHOSPHATE PYROPHOSPHOHYDROLASE"/>
    <property type="match status" value="1"/>
</dbReference>
<dbReference type="GO" id="GO:0046061">
    <property type="term" value="P:dATP catabolic process"/>
    <property type="evidence" value="ECO:0007669"/>
    <property type="project" value="TreeGrafter"/>
</dbReference>
<dbReference type="GO" id="GO:0046081">
    <property type="term" value="P:dUTP catabolic process"/>
    <property type="evidence" value="ECO:0007669"/>
    <property type="project" value="TreeGrafter"/>
</dbReference>
<organism evidence="3 4">
    <name type="scientific">Pseudoclavibacter terrae</name>
    <dbReference type="NCBI Taxonomy" id="1530195"/>
    <lineage>
        <taxon>Bacteria</taxon>
        <taxon>Bacillati</taxon>
        <taxon>Actinomycetota</taxon>
        <taxon>Actinomycetes</taxon>
        <taxon>Micrococcales</taxon>
        <taxon>Microbacteriaceae</taxon>
        <taxon>Pseudoclavibacter</taxon>
    </lineage>
</organism>
<protein>
    <recommendedName>
        <fullName evidence="2">NTP pyrophosphohydrolase MazG-like domain-containing protein</fullName>
    </recommendedName>
</protein>
<dbReference type="GO" id="GO:0046052">
    <property type="term" value="P:UTP catabolic process"/>
    <property type="evidence" value="ECO:0007669"/>
    <property type="project" value="TreeGrafter"/>
</dbReference>
<dbReference type="EMBL" id="WBJX01000001">
    <property type="protein sequence ID" value="KAB1639592.1"/>
    <property type="molecule type" value="Genomic_DNA"/>
</dbReference>
<dbReference type="SUPFAM" id="SSF101386">
    <property type="entry name" value="all-alpha NTP pyrophosphatases"/>
    <property type="match status" value="1"/>
</dbReference>
<gene>
    <name evidence="3" type="ORF">F8O03_04490</name>
</gene>
<dbReference type="InterPro" id="IPR048015">
    <property type="entry name" value="NTP-PPase_MazG-like_N"/>
</dbReference>
<dbReference type="RefSeq" id="WP_151422782.1">
    <property type="nucleotide sequence ID" value="NZ_WBJX01000001.1"/>
</dbReference>
<keyword evidence="4" id="KW-1185">Reference proteome</keyword>
<evidence type="ECO:0000259" key="2">
    <source>
        <dbReference type="Pfam" id="PF03819"/>
    </source>
</evidence>
<accession>A0A7J5B611</accession>
<dbReference type="Pfam" id="PF03819">
    <property type="entry name" value="MazG"/>
    <property type="match status" value="1"/>
</dbReference>
<evidence type="ECO:0000313" key="4">
    <source>
        <dbReference type="Proteomes" id="UP000490386"/>
    </source>
</evidence>
<dbReference type="PANTHER" id="PTHR30522:SF0">
    <property type="entry name" value="NUCLEOSIDE TRIPHOSPHATE PYROPHOSPHOHYDROLASE"/>
    <property type="match status" value="1"/>
</dbReference>
<dbReference type="CDD" id="cd11528">
    <property type="entry name" value="NTP-PPase_MazG_Nterm"/>
    <property type="match status" value="1"/>
</dbReference>